<reference evidence="1" key="1">
    <citation type="submission" date="2020-12" db="EMBL/GenBank/DDBJ databases">
        <title>Sanguibacter suaedae sp. nov., isolated from Suaeda aralocaspica.</title>
        <authorList>
            <person name="Ma Q."/>
        </authorList>
    </citation>
    <scope>NUCLEOTIDE SEQUENCE</scope>
    <source>
        <strain evidence="1">YZGR15</strain>
    </source>
</reference>
<protein>
    <recommendedName>
        <fullName evidence="3">ANTAR domain-containing protein</fullName>
    </recommendedName>
</protein>
<comment type="caution">
    <text evidence="1">The sequence shown here is derived from an EMBL/GenBank/DDBJ whole genome shotgun (WGS) entry which is preliminary data.</text>
</comment>
<proteinExistence type="predicted"/>
<dbReference type="RefSeq" id="WP_198734743.1">
    <property type="nucleotide sequence ID" value="NZ_JAEINH010000018.1"/>
</dbReference>
<gene>
    <name evidence="1" type="ORF">JAV76_14265</name>
</gene>
<organism evidence="1 2">
    <name type="scientific">Sanguibacter suaedae</name>
    <dbReference type="NCBI Taxonomy" id="2795737"/>
    <lineage>
        <taxon>Bacteria</taxon>
        <taxon>Bacillati</taxon>
        <taxon>Actinomycetota</taxon>
        <taxon>Actinomycetes</taxon>
        <taxon>Micrococcales</taxon>
        <taxon>Sanguibacteraceae</taxon>
        <taxon>Sanguibacter</taxon>
    </lineage>
</organism>
<accession>A0A934IAP7</accession>
<keyword evidence="2" id="KW-1185">Reference proteome</keyword>
<evidence type="ECO:0000313" key="2">
    <source>
        <dbReference type="Proteomes" id="UP000602087"/>
    </source>
</evidence>
<dbReference type="EMBL" id="JAEINH010000018">
    <property type="protein sequence ID" value="MBI9116177.1"/>
    <property type="molecule type" value="Genomic_DNA"/>
</dbReference>
<name>A0A934IAP7_9MICO</name>
<evidence type="ECO:0000313" key="1">
    <source>
        <dbReference type="EMBL" id="MBI9116177.1"/>
    </source>
</evidence>
<evidence type="ECO:0008006" key="3">
    <source>
        <dbReference type="Google" id="ProtNLM"/>
    </source>
</evidence>
<dbReference type="AlphaFoldDB" id="A0A934IAP7"/>
<sequence>MTAPTAAHVLADITSEMLGDHDITDLLARHLRRASASLDAAAMGILLGVSGEPLELLSATSHAVTELEVFQSQVDEGPCVD</sequence>
<dbReference type="Proteomes" id="UP000602087">
    <property type="component" value="Unassembled WGS sequence"/>
</dbReference>